<dbReference type="Proteomes" id="UP001230005">
    <property type="component" value="Unassembled WGS sequence"/>
</dbReference>
<reference evidence="1 2" key="1">
    <citation type="submission" date="2023-07" db="EMBL/GenBank/DDBJ databases">
        <title>Genomic Encyclopedia of Type Strains, Phase IV (KMG-IV): sequencing the most valuable type-strain genomes for metagenomic binning, comparative biology and taxonomic classification.</title>
        <authorList>
            <person name="Goeker M."/>
        </authorList>
    </citation>
    <scope>NUCLEOTIDE SEQUENCE [LARGE SCALE GENOMIC DNA]</scope>
    <source>
        <strain evidence="1 2">DSM 9768</strain>
    </source>
</reference>
<accession>A0ABT9ZVZ5</accession>
<sequence length="35" mass="4168">MKQEKQEEVCLPVPWEVYETRKARRGMLTRSMSGL</sequence>
<evidence type="ECO:0000313" key="1">
    <source>
        <dbReference type="EMBL" id="MDQ0255397.1"/>
    </source>
</evidence>
<dbReference type="EMBL" id="JAUSUG010000010">
    <property type="protein sequence ID" value="MDQ0255397.1"/>
    <property type="molecule type" value="Genomic_DNA"/>
</dbReference>
<proteinExistence type="predicted"/>
<name>A0ABT9ZVZ5_9BACI</name>
<comment type="caution">
    <text evidence="1">The sequence shown here is derived from an EMBL/GenBank/DDBJ whole genome shotgun (WGS) entry which is preliminary data.</text>
</comment>
<keyword evidence="2" id="KW-1185">Reference proteome</keyword>
<organism evidence="1 2">
    <name type="scientific">Evansella vedderi</name>
    <dbReference type="NCBI Taxonomy" id="38282"/>
    <lineage>
        <taxon>Bacteria</taxon>
        <taxon>Bacillati</taxon>
        <taxon>Bacillota</taxon>
        <taxon>Bacilli</taxon>
        <taxon>Bacillales</taxon>
        <taxon>Bacillaceae</taxon>
        <taxon>Evansella</taxon>
    </lineage>
</organism>
<evidence type="ECO:0000313" key="2">
    <source>
        <dbReference type="Proteomes" id="UP001230005"/>
    </source>
</evidence>
<protein>
    <submittedName>
        <fullName evidence="1">Uncharacterized protein</fullName>
    </submittedName>
</protein>
<gene>
    <name evidence="1" type="ORF">J2S74_002779</name>
</gene>